<evidence type="ECO:0000256" key="5">
    <source>
        <dbReference type="SAM" id="SignalP"/>
    </source>
</evidence>
<dbReference type="InterPro" id="IPR050654">
    <property type="entry name" value="AChE-related_enzymes"/>
</dbReference>
<evidence type="ECO:0000256" key="1">
    <source>
        <dbReference type="ARBA" id="ARBA00005964"/>
    </source>
</evidence>
<dbReference type="Pfam" id="PF00135">
    <property type="entry name" value="COesterase"/>
    <property type="match status" value="1"/>
</dbReference>
<evidence type="ECO:0000256" key="4">
    <source>
        <dbReference type="ARBA" id="ARBA00023157"/>
    </source>
</evidence>
<evidence type="ECO:0000259" key="6">
    <source>
        <dbReference type="Pfam" id="PF00135"/>
    </source>
</evidence>
<dbReference type="PANTHER" id="PTHR43918">
    <property type="entry name" value="ACETYLCHOLINESTERASE"/>
    <property type="match status" value="1"/>
</dbReference>
<evidence type="ECO:0000313" key="7">
    <source>
        <dbReference type="Proteomes" id="UP000095283"/>
    </source>
</evidence>
<proteinExistence type="inferred from homology"/>
<dbReference type="Gene3D" id="3.40.50.1820">
    <property type="entry name" value="alpha/beta hydrolase"/>
    <property type="match status" value="1"/>
</dbReference>
<dbReference type="Proteomes" id="UP000095283">
    <property type="component" value="Unplaced"/>
</dbReference>
<evidence type="ECO:0000313" key="8">
    <source>
        <dbReference type="WBParaSite" id="Hba_19457"/>
    </source>
</evidence>
<evidence type="ECO:0000256" key="3">
    <source>
        <dbReference type="ARBA" id="ARBA00022801"/>
    </source>
</evidence>
<dbReference type="GO" id="GO:0005886">
    <property type="term" value="C:plasma membrane"/>
    <property type="evidence" value="ECO:0007669"/>
    <property type="project" value="TreeGrafter"/>
</dbReference>
<feature type="domain" description="Carboxylesterase type B" evidence="6">
    <location>
        <begin position="26"/>
        <end position="349"/>
    </location>
</feature>
<dbReference type="InterPro" id="IPR029058">
    <property type="entry name" value="AB_hydrolase_fold"/>
</dbReference>
<keyword evidence="5" id="KW-0732">Signal</keyword>
<name>A0A1I7XNU0_HETBA</name>
<keyword evidence="7" id="KW-1185">Reference proteome</keyword>
<sequence>MTWTQALWAATMLITVYGRAVLHGDHLVHTKLGVIRGIEQKYGDQRVSAFLGVPYARPPVGTRRFAIPEMIEKWTGEMEANFAAKTCYLTIDTAFPQFPGAEMWNPPNGISEDCLNMNIWVPEVHDGSVLVWIYGGGFFSGSPSLALYDGTVLAAKKRTIVVNINYRLGPFGFLYLGDDSLIPGNMGLLDQQVALQWVHDNIESAGSASATAHLAAPDSHNYFNKIIANSGTIINSWASRTPDTMLELSLRLAKRLNCTSHGTDPLLIHNCLKAIPASTIQSEADIVSGDIGLPMTFAFVPVSADRNFFKGDVFDRLRRRDFKKDVSAILGSVKDEGTYWLPYYMNSNRYGFWFNHTISAEDPQNRALITRWTT</sequence>
<organism evidence="7 8">
    <name type="scientific">Heterorhabditis bacteriophora</name>
    <name type="common">Entomopathogenic nematode worm</name>
    <dbReference type="NCBI Taxonomy" id="37862"/>
    <lineage>
        <taxon>Eukaryota</taxon>
        <taxon>Metazoa</taxon>
        <taxon>Ecdysozoa</taxon>
        <taxon>Nematoda</taxon>
        <taxon>Chromadorea</taxon>
        <taxon>Rhabditida</taxon>
        <taxon>Rhabditina</taxon>
        <taxon>Rhabditomorpha</taxon>
        <taxon>Strongyloidea</taxon>
        <taxon>Heterorhabditidae</taxon>
        <taxon>Heterorhabditis</taxon>
    </lineage>
</organism>
<keyword evidence="3" id="KW-0378">Hydrolase</keyword>
<evidence type="ECO:0000256" key="2">
    <source>
        <dbReference type="ARBA" id="ARBA00022487"/>
    </source>
</evidence>
<dbReference type="PRINTS" id="PR00878">
    <property type="entry name" value="CHOLNESTRASE"/>
</dbReference>
<dbReference type="GO" id="GO:0005615">
    <property type="term" value="C:extracellular space"/>
    <property type="evidence" value="ECO:0007669"/>
    <property type="project" value="TreeGrafter"/>
</dbReference>
<protein>
    <submittedName>
        <fullName evidence="8">Acetylcholinesterase</fullName>
    </submittedName>
</protein>
<reference evidence="8" key="1">
    <citation type="submission" date="2016-11" db="UniProtKB">
        <authorList>
            <consortium name="WormBaseParasite"/>
        </authorList>
    </citation>
    <scope>IDENTIFICATION</scope>
</reference>
<accession>A0A1I7XNU0</accession>
<dbReference type="InterPro" id="IPR000997">
    <property type="entry name" value="Cholinesterase"/>
</dbReference>
<dbReference type="SUPFAM" id="SSF53474">
    <property type="entry name" value="alpha/beta-Hydrolases"/>
    <property type="match status" value="1"/>
</dbReference>
<keyword evidence="2" id="KW-0719">Serine esterase</keyword>
<dbReference type="GO" id="GO:0019695">
    <property type="term" value="P:choline metabolic process"/>
    <property type="evidence" value="ECO:0007669"/>
    <property type="project" value="TreeGrafter"/>
</dbReference>
<keyword evidence="4" id="KW-1015">Disulfide bond</keyword>
<dbReference type="AlphaFoldDB" id="A0A1I7XNU0"/>
<dbReference type="WBParaSite" id="Hba_19457">
    <property type="protein sequence ID" value="Hba_19457"/>
    <property type="gene ID" value="Hba_19457"/>
</dbReference>
<dbReference type="InterPro" id="IPR002018">
    <property type="entry name" value="CarbesteraseB"/>
</dbReference>
<dbReference type="PANTHER" id="PTHR43918:SF15">
    <property type="entry name" value="CARBOXYLIC ESTER HYDROLASE"/>
    <property type="match status" value="1"/>
</dbReference>
<dbReference type="GO" id="GO:0006581">
    <property type="term" value="P:acetylcholine catabolic process"/>
    <property type="evidence" value="ECO:0007669"/>
    <property type="project" value="TreeGrafter"/>
</dbReference>
<comment type="similarity">
    <text evidence="1">Belongs to the type-B carboxylesterase/lipase family.</text>
</comment>
<feature type="signal peptide" evidence="5">
    <location>
        <begin position="1"/>
        <end position="18"/>
    </location>
</feature>
<feature type="chain" id="PRO_5009311307" evidence="5">
    <location>
        <begin position="19"/>
        <end position="374"/>
    </location>
</feature>
<dbReference type="GO" id="GO:0003990">
    <property type="term" value="F:acetylcholinesterase activity"/>
    <property type="evidence" value="ECO:0007669"/>
    <property type="project" value="TreeGrafter"/>
</dbReference>